<protein>
    <recommendedName>
        <fullName evidence="11">BED-type domain-containing protein</fullName>
    </recommendedName>
</protein>
<keyword evidence="8" id="KW-0539">Nucleus</keyword>
<evidence type="ECO:0000256" key="7">
    <source>
        <dbReference type="ARBA" id="ARBA00023163"/>
    </source>
</evidence>
<dbReference type="PANTHER" id="PTHR46481">
    <property type="entry name" value="ZINC FINGER BED DOMAIN-CONTAINING PROTEIN 4"/>
    <property type="match status" value="1"/>
</dbReference>
<dbReference type="OMA" id="KLINDCP"/>
<organism evidence="12 13">
    <name type="scientific">Cyprinus carpio carpio</name>
    <dbReference type="NCBI Taxonomy" id="630221"/>
    <lineage>
        <taxon>Eukaryota</taxon>
        <taxon>Metazoa</taxon>
        <taxon>Chordata</taxon>
        <taxon>Craniata</taxon>
        <taxon>Vertebrata</taxon>
        <taxon>Euteleostomi</taxon>
        <taxon>Actinopterygii</taxon>
        <taxon>Neopterygii</taxon>
        <taxon>Teleostei</taxon>
        <taxon>Ostariophysi</taxon>
        <taxon>Cypriniformes</taxon>
        <taxon>Cyprinidae</taxon>
        <taxon>Cyprininae</taxon>
        <taxon>Cyprinus</taxon>
    </lineage>
</organism>
<keyword evidence="4" id="KW-0862">Zinc</keyword>
<dbReference type="GO" id="GO:0008270">
    <property type="term" value="F:zinc ion binding"/>
    <property type="evidence" value="ECO:0007669"/>
    <property type="project" value="UniProtKB-KW"/>
</dbReference>
<reference evidence="12" key="2">
    <citation type="submission" date="2025-09" db="UniProtKB">
        <authorList>
            <consortium name="Ensembl"/>
        </authorList>
    </citation>
    <scope>IDENTIFICATION</scope>
</reference>
<evidence type="ECO:0000256" key="5">
    <source>
        <dbReference type="ARBA" id="ARBA00023015"/>
    </source>
</evidence>
<evidence type="ECO:0000256" key="3">
    <source>
        <dbReference type="ARBA" id="ARBA00022771"/>
    </source>
</evidence>
<accession>A0A9J8B861</accession>
<feature type="domain" description="BED-type" evidence="11">
    <location>
        <begin position="20"/>
        <end position="76"/>
    </location>
</feature>
<evidence type="ECO:0000256" key="9">
    <source>
        <dbReference type="PROSITE-ProRule" id="PRU00027"/>
    </source>
</evidence>
<keyword evidence="13" id="KW-1185">Reference proteome</keyword>
<evidence type="ECO:0000256" key="1">
    <source>
        <dbReference type="ARBA" id="ARBA00004123"/>
    </source>
</evidence>
<keyword evidence="3 9" id="KW-0863">Zinc-finger</keyword>
<dbReference type="GO" id="GO:0003677">
    <property type="term" value="F:DNA binding"/>
    <property type="evidence" value="ECO:0007669"/>
    <property type="project" value="UniProtKB-KW"/>
</dbReference>
<proteinExistence type="predicted"/>
<evidence type="ECO:0000256" key="10">
    <source>
        <dbReference type="SAM" id="MobiDB-lite"/>
    </source>
</evidence>
<name>A0A9J8B861_CYPCA</name>
<comment type="subcellular location">
    <subcellularLocation>
        <location evidence="1">Nucleus</location>
    </subcellularLocation>
</comment>
<dbReference type="InterPro" id="IPR052035">
    <property type="entry name" value="ZnF_BED_domain_contain"/>
</dbReference>
<dbReference type="Proteomes" id="UP001108240">
    <property type="component" value="Unplaced"/>
</dbReference>
<evidence type="ECO:0000256" key="4">
    <source>
        <dbReference type="ARBA" id="ARBA00022833"/>
    </source>
</evidence>
<evidence type="ECO:0000256" key="6">
    <source>
        <dbReference type="ARBA" id="ARBA00023125"/>
    </source>
</evidence>
<evidence type="ECO:0000259" key="11">
    <source>
        <dbReference type="PROSITE" id="PS50808"/>
    </source>
</evidence>
<feature type="region of interest" description="Disordered" evidence="10">
    <location>
        <begin position="474"/>
        <end position="525"/>
    </location>
</feature>
<dbReference type="Gene3D" id="1.10.10.1070">
    <property type="entry name" value="Zinc finger, BED domain-containing"/>
    <property type="match status" value="1"/>
</dbReference>
<keyword evidence="5" id="KW-0805">Transcription regulation</keyword>
<sequence>MAEAEGDDRDRRVIKNAPKAWKADIWAHFGFYEVNGKLDKSYAVCKICHTKIKHVGNTTNFTNHVDRWHPELASTTTTTQKVDTSQPRIDESLVSTLPHNSERAKRITRSVACFIAKDLRPYSVVENAGFRHMLKTIEPRYKLPTRATFTDSALPALYKETKAKVMESMCKARRVAITSDSWTSVATESYVTITSHYISEDWKIVSHVLQTRAVYESHTGAHMARLLLDVVEEWQLTDKSVVLVTDNAANMISAAEIGKFPHVKCFAHTLNLAAQRALKLPAVSRLLGRVRRISAYFHRSTKAKHLFEENQRVVLKLTSPLKLITDVATRWNSAHDMMERFLQLQAAVHATLLSPALNVDESDIVTLSRADLANVEEVVKTLKPVKDATVFMSEERSPTVSLIAPVYAQLLQSMSDTIGDQPLIRDVKNAIKTDLLKRYNSEAEKKILHTSSALDPRFKGLPFLTEEERLDVSAGVTSEAASLEEYERKQRTEADQAPGRTGSSGTKEELLSVDDNVSDSAGPSAPKRRASSLLLSLLGPAFINDTSEPAVQSKTADASAEEEMDLYCRSPAVPLSEDPLDWWHRHKGTFPLLSRLAKRYLCIPGTSVSAERVFSTAGDVITAKRSALKPDHVDQLVFLHKNLEIPKC</sequence>
<feature type="compositionally biased region" description="Basic and acidic residues" evidence="10">
    <location>
        <begin position="485"/>
        <end position="494"/>
    </location>
</feature>
<dbReference type="Ensembl" id="ENSCCRT00000199837.1">
    <property type="protein sequence ID" value="ENSCCRP00000149510.1"/>
    <property type="gene ID" value="ENSCCRG00000068238.1"/>
</dbReference>
<dbReference type="Pfam" id="PF05699">
    <property type="entry name" value="Dimer_Tnp_hAT"/>
    <property type="match status" value="1"/>
</dbReference>
<dbReference type="GO" id="GO:0046983">
    <property type="term" value="F:protein dimerization activity"/>
    <property type="evidence" value="ECO:0007669"/>
    <property type="project" value="InterPro"/>
</dbReference>
<dbReference type="SUPFAM" id="SSF53098">
    <property type="entry name" value="Ribonuclease H-like"/>
    <property type="match status" value="1"/>
</dbReference>
<dbReference type="InterPro" id="IPR012337">
    <property type="entry name" value="RNaseH-like_sf"/>
</dbReference>
<keyword evidence="7" id="KW-0804">Transcription</keyword>
<evidence type="ECO:0000256" key="8">
    <source>
        <dbReference type="ARBA" id="ARBA00023242"/>
    </source>
</evidence>
<evidence type="ECO:0000256" key="2">
    <source>
        <dbReference type="ARBA" id="ARBA00022723"/>
    </source>
</evidence>
<dbReference type="PROSITE" id="PS50808">
    <property type="entry name" value="ZF_BED"/>
    <property type="match status" value="1"/>
</dbReference>
<dbReference type="AlphaFoldDB" id="A0A9J8B861"/>
<dbReference type="GeneTree" id="ENSGT00940000158431"/>
<evidence type="ECO:0000313" key="13">
    <source>
        <dbReference type="Proteomes" id="UP001108240"/>
    </source>
</evidence>
<keyword evidence="6" id="KW-0238">DNA-binding</keyword>
<evidence type="ECO:0000313" key="12">
    <source>
        <dbReference type="Ensembl" id="ENSCCRP00000149510.1"/>
    </source>
</evidence>
<dbReference type="GO" id="GO:0005634">
    <property type="term" value="C:nucleus"/>
    <property type="evidence" value="ECO:0007669"/>
    <property type="project" value="UniProtKB-SubCell"/>
</dbReference>
<dbReference type="InterPro" id="IPR008906">
    <property type="entry name" value="HATC_C_dom"/>
</dbReference>
<dbReference type="SUPFAM" id="SSF57667">
    <property type="entry name" value="beta-beta-alpha zinc fingers"/>
    <property type="match status" value="1"/>
</dbReference>
<dbReference type="Pfam" id="PF02892">
    <property type="entry name" value="zf-BED"/>
    <property type="match status" value="1"/>
</dbReference>
<dbReference type="SUPFAM" id="SSF140996">
    <property type="entry name" value="Hermes dimerisation domain"/>
    <property type="match status" value="1"/>
</dbReference>
<dbReference type="SMART" id="SM00614">
    <property type="entry name" value="ZnF_BED"/>
    <property type="match status" value="1"/>
</dbReference>
<dbReference type="PANTHER" id="PTHR46481:SF4">
    <property type="entry name" value="ZINC FINGER BED DOMAIN-CONTAINING PROTEIN 4"/>
    <property type="match status" value="1"/>
</dbReference>
<keyword evidence="2" id="KW-0479">Metal-binding</keyword>
<reference evidence="12" key="1">
    <citation type="submission" date="2025-08" db="UniProtKB">
        <authorList>
            <consortium name="Ensembl"/>
        </authorList>
    </citation>
    <scope>IDENTIFICATION</scope>
</reference>
<dbReference type="InterPro" id="IPR036236">
    <property type="entry name" value="Znf_C2H2_sf"/>
</dbReference>
<dbReference type="InterPro" id="IPR003656">
    <property type="entry name" value="Znf_BED"/>
</dbReference>